<keyword evidence="3" id="KW-1185">Reference proteome</keyword>
<geneLocation type="plasmid" evidence="3">
    <name>pdfi2</name>
</geneLocation>
<protein>
    <submittedName>
        <fullName evidence="2">Uncharacterized protein</fullName>
    </submittedName>
</protein>
<dbReference type="Proteomes" id="UP000259030">
    <property type="component" value="Plasmid pDFI2"/>
</dbReference>
<dbReference type="KEGG" id="dfc:DFI_18125"/>
<gene>
    <name evidence="2" type="ORF">DFI_18125</name>
</gene>
<dbReference type="STRING" id="317577.GCA_000419625_03349"/>
<dbReference type="EMBL" id="CP021083">
    <property type="protein sequence ID" value="ASN83090.1"/>
    <property type="molecule type" value="Genomic_DNA"/>
</dbReference>
<dbReference type="RefSeq" id="WP_022802832.1">
    <property type="nucleotide sequence ID" value="NZ_ATTJ01000003.1"/>
</dbReference>
<dbReference type="OrthoDB" id="443517at2"/>
<dbReference type="SUPFAM" id="SSF48452">
    <property type="entry name" value="TPR-like"/>
    <property type="match status" value="1"/>
</dbReference>
<reference evidence="2 3" key="1">
    <citation type="submission" date="2017-05" db="EMBL/GenBank/DDBJ databases">
        <title>The complete genome sequence of Deinococcus ficus isolated from the rhizosphere of the Ficus religiosa L. in Taiwan.</title>
        <authorList>
            <person name="Wu K.-M."/>
            <person name="Liao T.-L."/>
            <person name="Liu Y.-M."/>
            <person name="Young C.-C."/>
            <person name="Tsai S.-F."/>
        </authorList>
    </citation>
    <scope>NUCLEOTIDE SEQUENCE [LARGE SCALE GENOMIC DNA]</scope>
    <source>
        <strain evidence="2 3">CC-FR2-10</strain>
        <plasmid evidence="3">pdfi2</plasmid>
    </source>
</reference>
<dbReference type="InterPro" id="IPR011990">
    <property type="entry name" value="TPR-like_helical_dom_sf"/>
</dbReference>
<keyword evidence="1" id="KW-0732">Signal</keyword>
<evidence type="ECO:0000313" key="2">
    <source>
        <dbReference type="EMBL" id="ASN83090.1"/>
    </source>
</evidence>
<dbReference type="Pfam" id="PF13428">
    <property type="entry name" value="TPR_14"/>
    <property type="match status" value="1"/>
</dbReference>
<dbReference type="PANTHER" id="PTHR12558">
    <property type="entry name" value="CELL DIVISION CYCLE 16,23,27"/>
    <property type="match status" value="1"/>
</dbReference>
<evidence type="ECO:0000313" key="3">
    <source>
        <dbReference type="Proteomes" id="UP000259030"/>
    </source>
</evidence>
<keyword evidence="2" id="KW-0614">Plasmid</keyword>
<dbReference type="SMART" id="SM00028">
    <property type="entry name" value="TPR"/>
    <property type="match status" value="2"/>
</dbReference>
<dbReference type="PANTHER" id="PTHR12558:SF33">
    <property type="entry name" value="BLL7664 PROTEIN"/>
    <property type="match status" value="1"/>
</dbReference>
<feature type="signal peptide" evidence="1">
    <location>
        <begin position="1"/>
        <end position="22"/>
    </location>
</feature>
<dbReference type="InterPro" id="IPR019734">
    <property type="entry name" value="TPR_rpt"/>
</dbReference>
<name>A0A221T2K9_9DEIO</name>
<proteinExistence type="predicted"/>
<dbReference type="AlphaFoldDB" id="A0A221T2K9"/>
<feature type="chain" id="PRO_5011288265" evidence="1">
    <location>
        <begin position="23"/>
        <end position="189"/>
    </location>
</feature>
<dbReference type="Pfam" id="PF13432">
    <property type="entry name" value="TPR_16"/>
    <property type="match status" value="1"/>
</dbReference>
<evidence type="ECO:0000256" key="1">
    <source>
        <dbReference type="SAM" id="SignalP"/>
    </source>
</evidence>
<organism evidence="2 3">
    <name type="scientific">Deinococcus ficus</name>
    <dbReference type="NCBI Taxonomy" id="317577"/>
    <lineage>
        <taxon>Bacteria</taxon>
        <taxon>Thermotogati</taxon>
        <taxon>Deinococcota</taxon>
        <taxon>Deinococci</taxon>
        <taxon>Deinococcales</taxon>
        <taxon>Deinococcaceae</taxon>
        <taxon>Deinococcus</taxon>
    </lineage>
</organism>
<accession>A0A221T2K9</accession>
<sequence>MTRRPLALITSFLILAATAALCGQAVSAYLVSRARDQAERLRQEGEYDRAWSTLESALHLSPDSPDLWTELGQTYRAAWFFRQSPELLRSALQAYERAATLHPLSATPPAELARTLALGGQYAQADRAYQRALVNDPRNPGLLVDRAAALEKLGRPAAALALYRSAAHIKPNEYSQAAEQRLAPAREAP</sequence>
<dbReference type="Gene3D" id="1.25.40.10">
    <property type="entry name" value="Tetratricopeptide repeat domain"/>
    <property type="match status" value="2"/>
</dbReference>